<name>A0A097EX63_9CAUD</name>
<protein>
    <submittedName>
        <fullName evidence="1">Uncharacterized protein</fullName>
    </submittedName>
</protein>
<dbReference type="EMBL" id="KM507819">
    <property type="protein sequence ID" value="AIT13996.1"/>
    <property type="molecule type" value="Genomic_DNA"/>
</dbReference>
<organism evidence="1 2">
    <name type="scientific">Escherichia phage 121Q</name>
    <dbReference type="NCBI Taxonomy" id="1555202"/>
    <lineage>
        <taxon>Viruses</taxon>
        <taxon>Duplodnaviria</taxon>
        <taxon>Heunggongvirae</taxon>
        <taxon>Uroviricota</taxon>
        <taxon>Caudoviricetes</taxon>
        <taxon>Asteriusvirus</taxon>
        <taxon>Asteriusvirus av121Q</taxon>
    </lineage>
</organism>
<accession>A0A097EX63</accession>
<dbReference type="Proteomes" id="UP000029889">
    <property type="component" value="Segment"/>
</dbReference>
<dbReference type="KEGG" id="vg:22111139"/>
<gene>
    <name evidence="1" type="primary">99</name>
    <name evidence="1" type="ORF">PBI_121Q_99</name>
</gene>
<dbReference type="OrthoDB" id="25762at10239"/>
<evidence type="ECO:0000313" key="1">
    <source>
        <dbReference type="EMBL" id="AIT13996.1"/>
    </source>
</evidence>
<reference evidence="1 2" key="1">
    <citation type="submission" date="2014-09" db="EMBL/GenBank/DDBJ databases">
        <authorList>
            <person name="Lapin J.S."/>
            <person name="Pope W.H."/>
            <person name="Hua J."/>
            <person name="Ford M.E."/>
            <person name="Conway J.F."/>
            <person name="Hatfull G.F."/>
            <person name="Hendrix R.W."/>
        </authorList>
    </citation>
    <scope>NUCLEOTIDE SEQUENCE [LARGE SCALE GENOMIC DNA]</scope>
</reference>
<dbReference type="GeneID" id="22111139"/>
<sequence length="47" mass="5311">MVYTNIFTGIMRKFINGTGYVSNDNGSTWVKNNTSESLVKSLPYYKA</sequence>
<dbReference type="RefSeq" id="YP_009101693.1">
    <property type="nucleotide sequence ID" value="NC_025447.1"/>
</dbReference>
<proteinExistence type="predicted"/>
<evidence type="ECO:0000313" key="2">
    <source>
        <dbReference type="Proteomes" id="UP000029889"/>
    </source>
</evidence>
<keyword evidence="2" id="KW-1185">Reference proteome</keyword>